<gene>
    <name evidence="3" type="ORF">MRSR164_10880</name>
</gene>
<dbReference type="EMBL" id="MLBY01000004">
    <property type="protein sequence ID" value="MEE7457265.1"/>
    <property type="molecule type" value="Genomic_DNA"/>
</dbReference>
<feature type="compositionally biased region" description="Basic and acidic residues" evidence="1">
    <location>
        <begin position="81"/>
        <end position="94"/>
    </location>
</feature>
<feature type="compositionally biased region" description="Polar residues" evidence="1">
    <location>
        <begin position="32"/>
        <end position="52"/>
    </location>
</feature>
<dbReference type="Proteomes" id="UP001349262">
    <property type="component" value="Unassembled WGS sequence"/>
</dbReference>
<feature type="region of interest" description="Disordered" evidence="1">
    <location>
        <begin position="32"/>
        <end position="118"/>
    </location>
</feature>
<protein>
    <submittedName>
        <fullName evidence="3">Uncharacterized protein</fullName>
    </submittedName>
</protein>
<organism evidence="3 4">
    <name type="scientific">Methylobacterium radiotolerans</name>
    <dbReference type="NCBI Taxonomy" id="31998"/>
    <lineage>
        <taxon>Bacteria</taxon>
        <taxon>Pseudomonadati</taxon>
        <taxon>Pseudomonadota</taxon>
        <taxon>Alphaproteobacteria</taxon>
        <taxon>Hyphomicrobiales</taxon>
        <taxon>Methylobacteriaceae</taxon>
        <taxon>Methylobacterium</taxon>
    </lineage>
</organism>
<keyword evidence="4" id="KW-1185">Reference proteome</keyword>
<evidence type="ECO:0000256" key="1">
    <source>
        <dbReference type="SAM" id="MobiDB-lite"/>
    </source>
</evidence>
<accession>A0ABU7T9H1</accession>
<comment type="caution">
    <text evidence="3">The sequence shown here is derived from an EMBL/GenBank/DDBJ whole genome shotgun (WGS) entry which is preliminary data.</text>
</comment>
<evidence type="ECO:0000313" key="4">
    <source>
        <dbReference type="Proteomes" id="UP001349262"/>
    </source>
</evidence>
<feature type="signal peptide" evidence="2">
    <location>
        <begin position="1"/>
        <end position="30"/>
    </location>
</feature>
<proteinExistence type="predicted"/>
<feature type="compositionally biased region" description="Polar residues" evidence="1">
    <location>
        <begin position="64"/>
        <end position="78"/>
    </location>
</feature>
<evidence type="ECO:0000313" key="3">
    <source>
        <dbReference type="EMBL" id="MEE7457265.1"/>
    </source>
</evidence>
<feature type="chain" id="PRO_5047181301" evidence="2">
    <location>
        <begin position="31"/>
        <end position="118"/>
    </location>
</feature>
<keyword evidence="2" id="KW-0732">Signal</keyword>
<evidence type="ECO:0000256" key="2">
    <source>
        <dbReference type="SAM" id="SignalP"/>
    </source>
</evidence>
<reference evidence="3 4" key="1">
    <citation type="journal article" date="2012" name="Genet. Mol. Biol.">
        <title>Analysis of 16S rRNA and mxaF genes revealing insights into Methylobacterium niche-specific plant association.</title>
        <authorList>
            <person name="Dourado M.N."/>
            <person name="Andreote F.D."/>
            <person name="Dini-Andreote F."/>
            <person name="Conti R."/>
            <person name="Araujo J.M."/>
            <person name="Araujo W.L."/>
        </authorList>
    </citation>
    <scope>NUCLEOTIDE SEQUENCE [LARGE SCALE GENOMIC DNA]</scope>
    <source>
        <strain evidence="3 4">SR1.6/4</strain>
    </source>
</reference>
<sequence>MRVLSSRRRAAAGALLGGLLLSASAAPALAQSVANPNDQPTAGTLPSGTDTVRGNDRAAERPTANVSPPSAIRSTTSVVADGKRGDGKRTDGKRMSGKTTLTNPSDHLSKSFRSSLEN</sequence>
<feature type="compositionally biased region" description="Polar residues" evidence="1">
    <location>
        <begin position="97"/>
        <end position="118"/>
    </location>
</feature>
<name>A0ABU7T9H1_9HYPH</name>